<dbReference type="Pfam" id="PF03328">
    <property type="entry name" value="HpcH_HpaI"/>
    <property type="match status" value="1"/>
</dbReference>
<evidence type="ECO:0000313" key="5">
    <source>
        <dbReference type="EMBL" id="KXF74815.1"/>
    </source>
</evidence>
<evidence type="ECO:0000259" key="4">
    <source>
        <dbReference type="Pfam" id="PF03328"/>
    </source>
</evidence>
<dbReference type="GO" id="GO:0005737">
    <property type="term" value="C:cytoplasm"/>
    <property type="evidence" value="ECO:0007669"/>
    <property type="project" value="TreeGrafter"/>
</dbReference>
<proteinExistence type="inferred from homology"/>
<dbReference type="InterPro" id="IPR050251">
    <property type="entry name" value="HpcH-HpaI_aldolase"/>
</dbReference>
<dbReference type="Proteomes" id="UP000070107">
    <property type="component" value="Unassembled WGS sequence"/>
</dbReference>
<keyword evidence="6" id="KW-1185">Reference proteome</keyword>
<dbReference type="GO" id="GO:0016832">
    <property type="term" value="F:aldehyde-lyase activity"/>
    <property type="evidence" value="ECO:0007669"/>
    <property type="project" value="TreeGrafter"/>
</dbReference>
<dbReference type="OrthoDB" id="9802624at2"/>
<dbReference type="GO" id="GO:0046872">
    <property type="term" value="F:metal ion binding"/>
    <property type="evidence" value="ECO:0007669"/>
    <property type="project" value="UniProtKB-KW"/>
</dbReference>
<dbReference type="InterPro" id="IPR015813">
    <property type="entry name" value="Pyrv/PenolPyrv_kinase-like_dom"/>
</dbReference>
<evidence type="ECO:0000256" key="3">
    <source>
        <dbReference type="ARBA" id="ARBA00023239"/>
    </source>
</evidence>
<dbReference type="EMBL" id="LNTU01000040">
    <property type="protein sequence ID" value="KXF74815.1"/>
    <property type="molecule type" value="Genomic_DNA"/>
</dbReference>
<evidence type="ECO:0000256" key="2">
    <source>
        <dbReference type="ARBA" id="ARBA00022723"/>
    </source>
</evidence>
<keyword evidence="2" id="KW-0479">Metal-binding</keyword>
<accession>A0A135HNM2</accession>
<dbReference type="InterPro" id="IPR040442">
    <property type="entry name" value="Pyrv_kinase-like_dom_sf"/>
</dbReference>
<feature type="domain" description="HpcH/HpaI aldolase/citrate lyase" evidence="4">
    <location>
        <begin position="24"/>
        <end position="247"/>
    </location>
</feature>
<dbReference type="Gene3D" id="3.20.20.60">
    <property type="entry name" value="Phosphoenolpyruvate-binding domains"/>
    <property type="match status" value="1"/>
</dbReference>
<evidence type="ECO:0000313" key="6">
    <source>
        <dbReference type="Proteomes" id="UP000070107"/>
    </source>
</evidence>
<comment type="caution">
    <text evidence="5">The sequence shown here is derived from an EMBL/GenBank/DDBJ whole genome shotgun (WGS) entry which is preliminary data.</text>
</comment>
<protein>
    <submittedName>
        <fullName evidence="5">2,4-dihydroxyhept-2-ene-1,7-dioic acid aldolase</fullName>
    </submittedName>
</protein>
<dbReference type="STRING" id="1494590.ATN84_21520"/>
<dbReference type="SUPFAM" id="SSF51621">
    <property type="entry name" value="Phosphoenolpyruvate/pyruvate domain"/>
    <property type="match status" value="1"/>
</dbReference>
<dbReference type="PANTHER" id="PTHR30502:SF0">
    <property type="entry name" value="PHOSPHOENOLPYRUVATE CARBOXYLASE FAMILY PROTEIN"/>
    <property type="match status" value="1"/>
</dbReference>
<comment type="similarity">
    <text evidence="1">Belongs to the HpcH/HpaI aldolase family.</text>
</comment>
<dbReference type="PANTHER" id="PTHR30502">
    <property type="entry name" value="2-KETO-3-DEOXY-L-RHAMNONATE ALDOLASE"/>
    <property type="match status" value="1"/>
</dbReference>
<dbReference type="AlphaFoldDB" id="A0A135HNM2"/>
<sequence length="267" mass="28647">MLDSSALRQKLQANEVVFGINVYSGAPAAVEIAGQKGLDFVFIDAEHTVLGLDSPMERMILAARLAGTAPLVRVPDSGAVGLRKALELGAAGVIVPQVHTAEQMRRIIAATKFPPLGRRGGDSSVRSAGYGGPGFDWSSYTEQANRETLIIPMAESFEFFEEIDDILDVPGIDAVHFGPADYALSRGIEVDYAMNHSVVRMAMRELVSKCRPRGIKVMLPCFPAESTKVQELMSEGGDMLLLGNDLGFLHQGCANAASIALSTRRQA</sequence>
<gene>
    <name evidence="5" type="ORF">ATN84_21520</name>
</gene>
<organism evidence="5 6">
    <name type="scientific">Paramesorhizobium deserti</name>
    <dbReference type="NCBI Taxonomy" id="1494590"/>
    <lineage>
        <taxon>Bacteria</taxon>
        <taxon>Pseudomonadati</taxon>
        <taxon>Pseudomonadota</taxon>
        <taxon>Alphaproteobacteria</taxon>
        <taxon>Hyphomicrobiales</taxon>
        <taxon>Phyllobacteriaceae</taxon>
        <taxon>Paramesorhizobium</taxon>
    </lineage>
</organism>
<evidence type="ECO:0000256" key="1">
    <source>
        <dbReference type="ARBA" id="ARBA00005568"/>
    </source>
</evidence>
<name>A0A135HNM2_9HYPH</name>
<reference evidence="5 6" key="1">
    <citation type="submission" date="2015-11" db="EMBL/GenBank/DDBJ databases">
        <title>Draft genome sequence of Paramesorhizobium deserti A-3-E, a strain highly resistant to diverse beta-lactam antibiotics.</title>
        <authorList>
            <person name="Lv R."/>
            <person name="Yang X."/>
            <person name="Fang N."/>
            <person name="Guo J."/>
            <person name="Luo X."/>
            <person name="Peng F."/>
            <person name="Yang R."/>
            <person name="Cui Y."/>
            <person name="Fang C."/>
            <person name="Song Y."/>
        </authorList>
    </citation>
    <scope>NUCLEOTIDE SEQUENCE [LARGE SCALE GENOMIC DNA]</scope>
    <source>
        <strain evidence="5 6">A-3-E</strain>
    </source>
</reference>
<keyword evidence="3" id="KW-0456">Lyase</keyword>
<dbReference type="InterPro" id="IPR005000">
    <property type="entry name" value="Aldolase/citrate-lyase_domain"/>
</dbReference>